<evidence type="ECO:0000313" key="5">
    <source>
        <dbReference type="Proteomes" id="UP000472676"/>
    </source>
</evidence>
<protein>
    <submittedName>
        <fullName evidence="4">ATP-binding protein</fullName>
    </submittedName>
</protein>
<accession>A0A6M2BT27</accession>
<feature type="chain" id="PRO_5026947906" evidence="3">
    <location>
        <begin position="30"/>
        <end position="1045"/>
    </location>
</feature>
<evidence type="ECO:0000256" key="3">
    <source>
        <dbReference type="SAM" id="SignalP"/>
    </source>
</evidence>
<feature type="signal peptide" evidence="3">
    <location>
        <begin position="1"/>
        <end position="29"/>
    </location>
</feature>
<feature type="transmembrane region" description="Helical" evidence="2">
    <location>
        <begin position="510"/>
        <end position="528"/>
    </location>
</feature>
<keyword evidence="2" id="KW-0812">Transmembrane</keyword>
<organism evidence="4 5">
    <name type="scientific">Solimonas terrae</name>
    <dbReference type="NCBI Taxonomy" id="1396819"/>
    <lineage>
        <taxon>Bacteria</taxon>
        <taxon>Pseudomonadati</taxon>
        <taxon>Pseudomonadota</taxon>
        <taxon>Gammaproteobacteria</taxon>
        <taxon>Nevskiales</taxon>
        <taxon>Nevskiaceae</taxon>
        <taxon>Solimonas</taxon>
    </lineage>
</organism>
<keyword evidence="2" id="KW-1133">Transmembrane helix</keyword>
<feature type="compositionally biased region" description="Acidic residues" evidence="1">
    <location>
        <begin position="301"/>
        <end position="312"/>
    </location>
</feature>
<evidence type="ECO:0000313" key="4">
    <source>
        <dbReference type="EMBL" id="NGY05766.1"/>
    </source>
</evidence>
<feature type="transmembrane region" description="Helical" evidence="2">
    <location>
        <begin position="549"/>
        <end position="569"/>
    </location>
</feature>
<dbReference type="AlphaFoldDB" id="A0A6M2BT27"/>
<keyword evidence="4" id="KW-0067">ATP-binding</keyword>
<dbReference type="SUPFAM" id="SSF46785">
    <property type="entry name" value="Winged helix' DNA-binding domain"/>
    <property type="match status" value="1"/>
</dbReference>
<dbReference type="SUPFAM" id="SSF52540">
    <property type="entry name" value="P-loop containing nucleoside triphosphate hydrolases"/>
    <property type="match status" value="1"/>
</dbReference>
<comment type="caution">
    <text evidence="4">The sequence shown here is derived from an EMBL/GenBank/DDBJ whole genome shotgun (WGS) entry which is preliminary data.</text>
</comment>
<name>A0A6M2BT27_9GAMM</name>
<feature type="transmembrane region" description="Helical" evidence="2">
    <location>
        <begin position="575"/>
        <end position="595"/>
    </location>
</feature>
<feature type="transmembrane region" description="Helical" evidence="2">
    <location>
        <begin position="627"/>
        <end position="648"/>
    </location>
</feature>
<feature type="transmembrane region" description="Helical" evidence="2">
    <location>
        <begin position="469"/>
        <end position="490"/>
    </location>
</feature>
<dbReference type="InterPro" id="IPR036390">
    <property type="entry name" value="WH_DNA-bd_sf"/>
</dbReference>
<keyword evidence="2" id="KW-0472">Membrane</keyword>
<keyword evidence="3" id="KW-0732">Signal</keyword>
<dbReference type="GO" id="GO:0005524">
    <property type="term" value="F:ATP binding"/>
    <property type="evidence" value="ECO:0007669"/>
    <property type="project" value="UniProtKB-KW"/>
</dbReference>
<keyword evidence="4" id="KW-0547">Nucleotide-binding</keyword>
<evidence type="ECO:0000256" key="2">
    <source>
        <dbReference type="SAM" id="Phobius"/>
    </source>
</evidence>
<evidence type="ECO:0000256" key="1">
    <source>
        <dbReference type="SAM" id="MobiDB-lite"/>
    </source>
</evidence>
<gene>
    <name evidence="4" type="ORF">G7Y85_13410</name>
</gene>
<dbReference type="InterPro" id="IPR027417">
    <property type="entry name" value="P-loop_NTPase"/>
</dbReference>
<feature type="region of interest" description="Disordered" evidence="1">
    <location>
        <begin position="287"/>
        <end position="312"/>
    </location>
</feature>
<sequence>MKGRQAGWRRRVCRALLVAALLNSAMASAAAARVPASAPVSAAHAPAAASAATPAATPAVPTVSPDEAARNQLRTEIADLRALLDDRLPAHTELQSLFEIDLKDEAAVAQRVLSLQQRLVEPAPPPDAALADKADIDSLRIERDRLRLAFLKLPVERRDALLERDRLRHQQESLAAEQQAAADALAASEQARDQALADASHTRNRVERARANRLARLLAYSSELSALRQTWTQDAQARLEQRRKLLDRYATVTGGPPLPATTADALYVEIRGDLRDLRTQADQALSALNSDSTVPPLADNGDADADGAGDGDDAQIAELRRKIAADQLDLQNRETDDRYQRANDVMDTLGTLQARRVALLPMLSDAQRAEATGFTSNGLERLTSEIAHLRLMARWYPVQRLHRVRSFTSLLHNVFAAGRVGVGLATLIVLLVGLSWVRRNSRPWLRRAQNWLSAQEVQPRTLMLRVDRLMQMLIAIAHELVVLLGVYLIFDQLLRDAAGAPELATIRKLAYAYAWYALALAFIHRVLLTAVSRYRAVDPLLSEKIRKSLRLVAQLVLFVYAYLIIAQVLLGRGALYGIARDVAAVGAFLVAWRLIHDWRTEVTQAYLRLSPTGRLAEHVRKSQGHRYGLAVTVAAFGFVAARGVWIWARDLALGFRQTRKALAYLFRRQLERQSRHQPAAPDPGLLPADLQAALSEDPATDDLRIDRYTQLPEIATIGERLREGGPGAMIALSGERGAGKTTWLLALQEKLGDTLPCHIATPASRMTDADDIRRFLCGLFGLDDGTAPDELIAAVLAAPPQVVMIDLAQNLMLRAVGGLAGYELFIRIAQKTLPRVLWVVAFAKPPFEYLQRTRPGREVYDRVVRMTPWTEREIAALITARMAYAGYTADYDQLLINGVTLAPARGSAINDGTATERIADRYHRLVWDYSDGNPRLALHFFRLSLTHSGERTVTVRLFPMPPAHALDGTLTRTRLVLACLFHHENLTAAEAAQSLRFPLDECAHALDLLHRQGFLSREADARYRVTSHWNRAVLRFLQRQKLLAV</sequence>
<feature type="transmembrane region" description="Helical" evidence="2">
    <location>
        <begin position="414"/>
        <end position="437"/>
    </location>
</feature>
<dbReference type="RefSeq" id="WP_166257901.1">
    <property type="nucleotide sequence ID" value="NZ_JAAMOW010000006.1"/>
</dbReference>
<keyword evidence="5" id="KW-1185">Reference proteome</keyword>
<dbReference type="Proteomes" id="UP000472676">
    <property type="component" value="Unassembled WGS sequence"/>
</dbReference>
<dbReference type="EMBL" id="JAAMOW010000006">
    <property type="protein sequence ID" value="NGY05766.1"/>
    <property type="molecule type" value="Genomic_DNA"/>
</dbReference>
<reference evidence="4 5" key="1">
    <citation type="journal article" date="2014" name="Int. J. Syst. Evol. Microbiol.">
        <title>Solimonas terrae sp. nov., isolated from soil.</title>
        <authorList>
            <person name="Kim S.J."/>
            <person name="Moon J.Y."/>
            <person name="Weon H.Y."/>
            <person name="Ahn J.H."/>
            <person name="Chen W.M."/>
            <person name="Kwon S.W."/>
        </authorList>
    </citation>
    <scope>NUCLEOTIDE SEQUENCE [LARGE SCALE GENOMIC DNA]</scope>
    <source>
        <strain evidence="4 5">KIS83-12</strain>
    </source>
</reference>
<proteinExistence type="predicted"/>